<comment type="similarity">
    <text evidence="3 10">Belongs to the phytosulfokine family.</text>
</comment>
<evidence type="ECO:0000256" key="9">
    <source>
        <dbReference type="ARBA" id="ARBA00023030"/>
    </source>
</evidence>
<dbReference type="InterPro" id="IPR009438">
    <property type="entry name" value="Phytosulfokine"/>
</dbReference>
<dbReference type="GO" id="GO:0008283">
    <property type="term" value="P:cell population proliferation"/>
    <property type="evidence" value="ECO:0007669"/>
    <property type="project" value="UniProtKB-UniRule"/>
</dbReference>
<dbReference type="PANTHER" id="PTHR33285">
    <property type="entry name" value="PHYTOSULFOKINES 3"/>
    <property type="match status" value="1"/>
</dbReference>
<reference evidence="11 12" key="1">
    <citation type="submission" date="2020-08" db="EMBL/GenBank/DDBJ databases">
        <title>Plant Genome Project.</title>
        <authorList>
            <person name="Zhang R.-G."/>
        </authorList>
    </citation>
    <scope>NUCLEOTIDE SEQUENCE [LARGE SCALE GENOMIC DNA]</scope>
    <source>
        <tissue evidence="11">Rhizome</tissue>
    </source>
</reference>
<dbReference type="Proteomes" id="UP000734854">
    <property type="component" value="Unassembled WGS sequence"/>
</dbReference>
<organism evidence="11 12">
    <name type="scientific">Zingiber officinale</name>
    <name type="common">Ginger</name>
    <name type="synonym">Amomum zingiber</name>
    <dbReference type="NCBI Taxonomy" id="94328"/>
    <lineage>
        <taxon>Eukaryota</taxon>
        <taxon>Viridiplantae</taxon>
        <taxon>Streptophyta</taxon>
        <taxon>Embryophyta</taxon>
        <taxon>Tracheophyta</taxon>
        <taxon>Spermatophyta</taxon>
        <taxon>Magnoliopsida</taxon>
        <taxon>Liliopsida</taxon>
        <taxon>Zingiberales</taxon>
        <taxon>Zingiberaceae</taxon>
        <taxon>Zingiber</taxon>
    </lineage>
</organism>
<evidence type="ECO:0000313" key="11">
    <source>
        <dbReference type="EMBL" id="KAG6479802.1"/>
    </source>
</evidence>
<dbReference type="PANTHER" id="PTHR33285:SF33">
    <property type="entry name" value="PHYTOSULFOKINE"/>
    <property type="match status" value="1"/>
</dbReference>
<dbReference type="GO" id="GO:0005576">
    <property type="term" value="C:extracellular region"/>
    <property type="evidence" value="ECO:0007669"/>
    <property type="project" value="UniProtKB-SubCell"/>
</dbReference>
<evidence type="ECO:0000256" key="3">
    <source>
        <dbReference type="ARBA" id="ARBA00010781"/>
    </source>
</evidence>
<comment type="function">
    <text evidence="1 10">Promotes plant cell differentiation, organogenesis and somatic embryogenesis as well as cell proliferation.</text>
</comment>
<comment type="subcellular location">
    <subcellularLocation>
        <location evidence="2 10">Secreted</location>
    </subcellularLocation>
</comment>
<gene>
    <name evidence="11" type="ORF">ZIOFF_063276</name>
</gene>
<comment type="caution">
    <text evidence="11">The sequence shown here is derived from an EMBL/GenBank/DDBJ whole genome shotgun (WGS) entry which is preliminary data.</text>
</comment>
<dbReference type="EMBL" id="JACMSC010000017">
    <property type="protein sequence ID" value="KAG6479802.1"/>
    <property type="molecule type" value="Genomic_DNA"/>
</dbReference>
<evidence type="ECO:0000256" key="1">
    <source>
        <dbReference type="ARBA" id="ARBA00003158"/>
    </source>
</evidence>
<dbReference type="GO" id="GO:0008083">
    <property type="term" value="F:growth factor activity"/>
    <property type="evidence" value="ECO:0007669"/>
    <property type="project" value="UniProtKB-UniRule"/>
</dbReference>
<evidence type="ECO:0000256" key="6">
    <source>
        <dbReference type="ARBA" id="ARBA00022641"/>
    </source>
</evidence>
<keyword evidence="5 10" id="KW-0964">Secreted</keyword>
<keyword evidence="6 10" id="KW-0765">Sulfation</keyword>
<dbReference type="AlphaFoldDB" id="A0A8J5KG54"/>
<evidence type="ECO:0000256" key="4">
    <source>
        <dbReference type="ARBA" id="ARBA00022473"/>
    </source>
</evidence>
<evidence type="ECO:0000256" key="10">
    <source>
        <dbReference type="RuleBase" id="RU368031"/>
    </source>
</evidence>
<evidence type="ECO:0000313" key="12">
    <source>
        <dbReference type="Proteomes" id="UP000734854"/>
    </source>
</evidence>
<evidence type="ECO:0000256" key="2">
    <source>
        <dbReference type="ARBA" id="ARBA00004613"/>
    </source>
</evidence>
<name>A0A8J5KG54_ZINOF</name>
<dbReference type="GO" id="GO:0030154">
    <property type="term" value="P:cell differentiation"/>
    <property type="evidence" value="ECO:0007669"/>
    <property type="project" value="UniProtKB-UniRule"/>
</dbReference>
<keyword evidence="7 10" id="KW-0732">Signal</keyword>
<keyword evidence="4 10" id="KW-0217">Developmental protein</keyword>
<comment type="PTM">
    <text evidence="10">PSK-alpha is produced by endopeptidase digestion. PSK-beta is produced from PSK-alpha by exopeptidase digestion.</text>
</comment>
<dbReference type="Pfam" id="PF06404">
    <property type="entry name" value="PSK"/>
    <property type="match status" value="1"/>
</dbReference>
<protein>
    <recommendedName>
        <fullName evidence="10">Phytosulfokine</fullName>
    </recommendedName>
    <component>
        <recommendedName>
            <fullName evidence="10">Phytosulfokine-alpha</fullName>
            <shortName evidence="10">PSK-alpha</shortName>
            <shortName evidence="10">Phytosulfokine-a</shortName>
        </recommendedName>
    </component>
    <component>
        <recommendedName>
            <fullName evidence="10">Phytosulfokine-beta</fullName>
            <shortName evidence="10">PSK-beta</shortName>
            <shortName evidence="10">Phytosulfokine-b</shortName>
        </recommendedName>
    </component>
</protein>
<evidence type="ECO:0000256" key="5">
    <source>
        <dbReference type="ARBA" id="ARBA00022525"/>
    </source>
</evidence>
<sequence length="69" mass="8142">MASRVLREDEITGPEEIKYESVLDELEFFPRHNLAGTEGCKDGNEECLDRRVMYEAHLDYIYTQHRPKP</sequence>
<comment type="PTM">
    <text evidence="10">Sulfation is important for activity and for the binding to a putative membrane receptor.</text>
</comment>
<proteinExistence type="inferred from homology"/>
<accession>A0A8J5KG54</accession>
<keyword evidence="9 10" id="KW-0339">Growth factor</keyword>
<keyword evidence="12" id="KW-1185">Reference proteome</keyword>
<evidence type="ECO:0000256" key="7">
    <source>
        <dbReference type="ARBA" id="ARBA00022729"/>
    </source>
</evidence>
<keyword evidence="8 10" id="KW-0221">Differentiation</keyword>
<evidence type="ECO:0000256" key="8">
    <source>
        <dbReference type="ARBA" id="ARBA00022782"/>
    </source>
</evidence>